<protein>
    <recommendedName>
        <fullName evidence="7">Prefoldin subunit 2</fullName>
    </recommendedName>
</protein>
<dbReference type="FunCoup" id="A0A0G4GBG6">
    <property type="interactions" value="377"/>
</dbReference>
<evidence type="ECO:0000256" key="3">
    <source>
        <dbReference type="SAM" id="Coils"/>
    </source>
</evidence>
<dbReference type="Proteomes" id="UP000041254">
    <property type="component" value="Unassembled WGS sequence"/>
</dbReference>
<evidence type="ECO:0000313" key="6">
    <source>
        <dbReference type="Proteomes" id="UP000041254"/>
    </source>
</evidence>
<evidence type="ECO:0000313" key="5">
    <source>
        <dbReference type="EMBL" id="CEM26462.1"/>
    </source>
</evidence>
<dbReference type="Pfam" id="PF01920">
    <property type="entry name" value="Prefoldin_2"/>
    <property type="match status" value="1"/>
</dbReference>
<feature type="compositionally biased region" description="Low complexity" evidence="4">
    <location>
        <begin position="116"/>
        <end position="134"/>
    </location>
</feature>
<evidence type="ECO:0008006" key="7">
    <source>
        <dbReference type="Google" id="ProtNLM"/>
    </source>
</evidence>
<proteinExistence type="inferred from homology"/>
<accession>A0A0G4GBG6</accession>
<dbReference type="InParanoid" id="A0A0G4GBG6"/>
<dbReference type="GO" id="GO:0006457">
    <property type="term" value="P:protein folding"/>
    <property type="evidence" value="ECO:0007669"/>
    <property type="project" value="InterPro"/>
</dbReference>
<dbReference type="InterPro" id="IPR002777">
    <property type="entry name" value="PFD_beta-like"/>
</dbReference>
<dbReference type="GO" id="GO:0051082">
    <property type="term" value="F:unfolded protein binding"/>
    <property type="evidence" value="ECO:0007669"/>
    <property type="project" value="InterPro"/>
</dbReference>
<dbReference type="OMA" id="TNDLREH"/>
<keyword evidence="2" id="KW-0143">Chaperone</keyword>
<comment type="similarity">
    <text evidence="1">Belongs to the prefoldin subunit beta family.</text>
</comment>
<name>A0A0G4GBG6_VITBC</name>
<organism evidence="5 6">
    <name type="scientific">Vitrella brassicaformis (strain CCMP3155)</name>
    <dbReference type="NCBI Taxonomy" id="1169540"/>
    <lineage>
        <taxon>Eukaryota</taxon>
        <taxon>Sar</taxon>
        <taxon>Alveolata</taxon>
        <taxon>Colpodellida</taxon>
        <taxon>Vitrellaceae</taxon>
        <taxon>Vitrella</taxon>
    </lineage>
</organism>
<dbReference type="OrthoDB" id="29646at2759"/>
<dbReference type="STRING" id="1169540.A0A0G4GBG6"/>
<dbReference type="GO" id="GO:0016272">
    <property type="term" value="C:prefoldin complex"/>
    <property type="evidence" value="ECO:0007669"/>
    <property type="project" value="InterPro"/>
</dbReference>
<dbReference type="CDD" id="cd23163">
    <property type="entry name" value="Prefoldin_2"/>
    <property type="match status" value="1"/>
</dbReference>
<keyword evidence="3" id="KW-0175">Coiled coil</keyword>
<dbReference type="PhylomeDB" id="A0A0G4GBG6"/>
<evidence type="ECO:0000256" key="4">
    <source>
        <dbReference type="SAM" id="MobiDB-lite"/>
    </source>
</evidence>
<gene>
    <name evidence="5" type="ORF">Vbra_9870</name>
</gene>
<keyword evidence="6" id="KW-1185">Reference proteome</keyword>
<dbReference type="InterPro" id="IPR009053">
    <property type="entry name" value="Prefoldin"/>
</dbReference>
<dbReference type="EMBL" id="CDMY01000616">
    <property type="protein sequence ID" value="CEM26462.1"/>
    <property type="molecule type" value="Genomic_DNA"/>
</dbReference>
<dbReference type="VEuPathDB" id="CryptoDB:Vbra_9870"/>
<dbReference type="SUPFAM" id="SSF46579">
    <property type="entry name" value="Prefoldin"/>
    <property type="match status" value="1"/>
</dbReference>
<feature type="coiled-coil region" evidence="3">
    <location>
        <begin position="16"/>
        <end position="50"/>
    </location>
</feature>
<evidence type="ECO:0000256" key="1">
    <source>
        <dbReference type="ARBA" id="ARBA00008045"/>
    </source>
</evidence>
<dbReference type="PANTHER" id="PTHR13303">
    <property type="entry name" value="PREFOLDIN SUBUNIT 2"/>
    <property type="match status" value="1"/>
</dbReference>
<sequence>MASGQKGQDPAVVQRLQELEKERHDIIMKMQELEQQRSEHRLVIQAFENVEPTRRCFRMIGGVLVERTVAEIRPQIEDSINQIGNAIHTLEKQQEKASGELLKVKQQLGIAQEVRAAPASSEGKAATAAADASG</sequence>
<dbReference type="Gene3D" id="1.10.287.370">
    <property type="match status" value="1"/>
</dbReference>
<evidence type="ECO:0000256" key="2">
    <source>
        <dbReference type="ARBA" id="ARBA00023186"/>
    </source>
</evidence>
<dbReference type="InterPro" id="IPR027235">
    <property type="entry name" value="PFD2"/>
</dbReference>
<feature type="region of interest" description="Disordered" evidence="4">
    <location>
        <begin position="115"/>
        <end position="134"/>
    </location>
</feature>
<reference evidence="5 6" key="1">
    <citation type="submission" date="2014-11" db="EMBL/GenBank/DDBJ databases">
        <authorList>
            <person name="Zhu J."/>
            <person name="Qi W."/>
            <person name="Song R."/>
        </authorList>
    </citation>
    <scope>NUCLEOTIDE SEQUENCE [LARGE SCALE GENOMIC DNA]</scope>
</reference>
<dbReference type="AlphaFoldDB" id="A0A0G4GBG6"/>